<dbReference type="PANTHER" id="PTHR22881">
    <property type="entry name" value="BROMODOMAIN CONTAINING PROTEIN"/>
    <property type="match status" value="1"/>
</dbReference>
<dbReference type="PANTHER" id="PTHR22881:SF27">
    <property type="entry name" value="BROMODOMAIN CONTAINING 7_9"/>
    <property type="match status" value="1"/>
</dbReference>
<dbReference type="PRINTS" id="PR00503">
    <property type="entry name" value="BROMODOMAIN"/>
</dbReference>
<accession>C5KPA0</accession>
<dbReference type="InParanoid" id="C5KPA0"/>
<evidence type="ECO:0000259" key="4">
    <source>
        <dbReference type="PROSITE" id="PS50014"/>
    </source>
</evidence>
<dbReference type="GeneID" id="9043168"/>
<feature type="domain" description="Bromo" evidence="4">
    <location>
        <begin position="15"/>
        <end position="90"/>
    </location>
</feature>
<evidence type="ECO:0000256" key="1">
    <source>
        <dbReference type="ARBA" id="ARBA00023117"/>
    </source>
</evidence>
<dbReference type="SUPFAM" id="SSF47370">
    <property type="entry name" value="Bromodomain"/>
    <property type="match status" value="1"/>
</dbReference>
<dbReference type="InterPro" id="IPR001487">
    <property type="entry name" value="Bromodomain"/>
</dbReference>
<proteinExistence type="predicted"/>
<dbReference type="SMART" id="SM00297">
    <property type="entry name" value="BROMO"/>
    <property type="match status" value="1"/>
</dbReference>
<name>C5KPA0_PERM5</name>
<dbReference type="AlphaFoldDB" id="C5KPA0"/>
<dbReference type="OrthoDB" id="21449at2759"/>
<keyword evidence="1 2" id="KW-0103">Bromodomain</keyword>
<evidence type="ECO:0000256" key="2">
    <source>
        <dbReference type="PROSITE-ProRule" id="PRU00035"/>
    </source>
</evidence>
<reference evidence="5 6" key="1">
    <citation type="submission" date="2008-07" db="EMBL/GenBank/DDBJ databases">
        <authorList>
            <person name="El-Sayed N."/>
            <person name="Caler E."/>
            <person name="Inman J."/>
            <person name="Amedeo P."/>
            <person name="Hass B."/>
            <person name="Wortman J."/>
        </authorList>
    </citation>
    <scope>NUCLEOTIDE SEQUENCE [LARGE SCALE GENOMIC DNA]</scope>
    <source>
        <strain evidence="6">ATCC 50983 / TXsc</strain>
    </source>
</reference>
<evidence type="ECO:0000313" key="6">
    <source>
        <dbReference type="Proteomes" id="UP000007800"/>
    </source>
</evidence>
<dbReference type="Pfam" id="PF00439">
    <property type="entry name" value="Bromodomain"/>
    <property type="match status" value="1"/>
</dbReference>
<dbReference type="Proteomes" id="UP000007800">
    <property type="component" value="Unassembled WGS sequence"/>
</dbReference>
<dbReference type="CDD" id="cd04369">
    <property type="entry name" value="Bromodomain"/>
    <property type="match status" value="1"/>
</dbReference>
<dbReference type="InterPro" id="IPR036427">
    <property type="entry name" value="Bromodomain-like_sf"/>
</dbReference>
<feature type="region of interest" description="Disordered" evidence="3">
    <location>
        <begin position="111"/>
        <end position="138"/>
    </location>
</feature>
<gene>
    <name evidence="5" type="ORF">Pmar_PMAR002156</name>
</gene>
<protein>
    <submittedName>
        <fullName evidence="5">Bromodomain-containing protein, putative</fullName>
    </submittedName>
</protein>
<dbReference type="RefSeq" id="XP_002781912.1">
    <property type="nucleotide sequence ID" value="XM_002781866.1"/>
</dbReference>
<dbReference type="InterPro" id="IPR051831">
    <property type="entry name" value="Bromodomain_contain_prot"/>
</dbReference>
<dbReference type="Gene3D" id="1.20.920.10">
    <property type="entry name" value="Bromodomain-like"/>
    <property type="match status" value="1"/>
</dbReference>
<organism evidence="6">
    <name type="scientific">Perkinsus marinus (strain ATCC 50983 / TXsc)</name>
    <dbReference type="NCBI Taxonomy" id="423536"/>
    <lineage>
        <taxon>Eukaryota</taxon>
        <taxon>Sar</taxon>
        <taxon>Alveolata</taxon>
        <taxon>Perkinsozoa</taxon>
        <taxon>Perkinsea</taxon>
        <taxon>Perkinsida</taxon>
        <taxon>Perkinsidae</taxon>
        <taxon>Perkinsus</taxon>
    </lineage>
</organism>
<sequence>MAWRDECRKVRARVEKADRGYFFVKPVVECELPDDVKRRYKMAISDPMDLRTVGEKLDGDALYSPEGFEKDMNLMFTNCFVFNTPGEYAHTEGKRLKKLFDSAWKSAKERINKGAARTPAGRSGKKTGGRKVNETGNGRDGKWWRKSVFCDDDMVTICVGES</sequence>
<keyword evidence="6" id="KW-1185">Reference proteome</keyword>
<evidence type="ECO:0000256" key="3">
    <source>
        <dbReference type="SAM" id="MobiDB-lite"/>
    </source>
</evidence>
<evidence type="ECO:0000313" key="5">
    <source>
        <dbReference type="EMBL" id="EER13707.1"/>
    </source>
</evidence>
<dbReference type="EMBL" id="GG674978">
    <property type="protein sequence ID" value="EER13707.1"/>
    <property type="molecule type" value="Genomic_DNA"/>
</dbReference>
<dbReference type="PROSITE" id="PS50014">
    <property type="entry name" value="BROMODOMAIN_2"/>
    <property type="match status" value="1"/>
</dbReference>